<evidence type="ECO:0000256" key="1">
    <source>
        <dbReference type="SAM" id="MobiDB-lite"/>
    </source>
</evidence>
<feature type="compositionally biased region" description="Polar residues" evidence="1">
    <location>
        <begin position="391"/>
        <end position="402"/>
    </location>
</feature>
<feature type="compositionally biased region" description="Basic and acidic residues" evidence="1">
    <location>
        <begin position="368"/>
        <end position="377"/>
    </location>
</feature>
<feature type="region of interest" description="Disordered" evidence="1">
    <location>
        <begin position="1"/>
        <end position="24"/>
    </location>
</feature>
<dbReference type="STRING" id="6669.E9H0J0"/>
<feature type="region of interest" description="Disordered" evidence="1">
    <location>
        <begin position="77"/>
        <end position="104"/>
    </location>
</feature>
<feature type="region of interest" description="Disordered" evidence="1">
    <location>
        <begin position="368"/>
        <end position="402"/>
    </location>
</feature>
<dbReference type="Proteomes" id="UP000000305">
    <property type="component" value="Unassembled WGS sequence"/>
</dbReference>
<keyword evidence="3" id="KW-1185">Reference proteome</keyword>
<sequence length="835" mass="90112">MRDEQLRESSGTLQVEIAGPSSSRAALVAAVDPETLMLLPPPPQQLQPQRIVPESLERIVEQLVLQNVEIQRILQRKKRRAAERQPSASSSSSSSRPYVVRSESTTLDEGIYDTLLSPSGPGSMMEAVGGVLSDIDGDYVTIRAEGGGGVGGGHFSRCHLRISLGNKTPESMADSSQLAGLSNAFSCQQQLQKATLSRSLSCPARGQQAVRVAKKSEASIAESGATAASLATVGGRIQKLLNHIGSPDHWSNWIRSLSPPQRRTWTDLQSVEPDASSTSRSRSRREPIDLDVDPLNISTSPCVPSVWLQMQSEHLAEPGKKSGSLPRSFQTPPDVKSRWMDRPDTIASDRPAPIDLQTDALELYIRSQTERPSDQTDQHSTTEGFDDSLTDIPSTPRVSTDNIHVHPDYKIYRRSASQVVAEDGLLRSGSEHFWGSLFSLSHDDSGTASSSSAGRQHSKVVHYLASRYAHLLRQRHNSLQHNGNSPAAAAHSAAVGARIANLSVSTDYVIPKYSCSPATPSCYSTSRSDLSSSKSTASLASKTTWYGTLESTRDAAMQMMMMDSDDSDSDQEDDEDSATGMDGFFYERAFEAVEQLLDGAAADWCRDSAIFSDRDETGSVTESIVVKTKPPPPPVASKSHRGVHNGQQQQHSRHRGIAILDRMRSLEENGGSVRSGGKEVSASALLENLKSISQRRMELSQAVSSAAKTPGDQSETSSQHSTSTVNTVVEVHPAGGGFSDDLVDSHSPVHQRRTGTAAVMVRSQPRKGPDSLSPTASSSSSSASAVPLPKGWVKHIIGKLQATNSSSSSVFDLMITKSNAQWKDTLRNSFANRHT</sequence>
<feature type="region of interest" description="Disordered" evidence="1">
    <location>
        <begin position="314"/>
        <end position="351"/>
    </location>
</feature>
<dbReference type="OrthoDB" id="1594986at2759"/>
<feature type="region of interest" description="Disordered" evidence="1">
    <location>
        <begin position="262"/>
        <end position="296"/>
    </location>
</feature>
<dbReference type="KEGG" id="dpx:DAPPUDRAFT_251490"/>
<dbReference type="eggNOG" id="KOG3518">
    <property type="taxonomic scope" value="Eukaryota"/>
</dbReference>
<feature type="compositionally biased region" description="Low complexity" evidence="1">
    <location>
        <begin position="84"/>
        <end position="104"/>
    </location>
</feature>
<proteinExistence type="predicted"/>
<protein>
    <submittedName>
        <fullName evidence="2">Uncharacterized protein</fullName>
    </submittedName>
</protein>
<dbReference type="HOGENOM" id="CLU_017596_0_0_1"/>
<reference evidence="2 3" key="1">
    <citation type="journal article" date="2011" name="Science">
        <title>The ecoresponsive genome of Daphnia pulex.</title>
        <authorList>
            <person name="Colbourne J.K."/>
            <person name="Pfrender M.E."/>
            <person name="Gilbert D."/>
            <person name="Thomas W.K."/>
            <person name="Tucker A."/>
            <person name="Oakley T.H."/>
            <person name="Tokishita S."/>
            <person name="Aerts A."/>
            <person name="Arnold G.J."/>
            <person name="Basu M.K."/>
            <person name="Bauer D.J."/>
            <person name="Caceres C.E."/>
            <person name="Carmel L."/>
            <person name="Casola C."/>
            <person name="Choi J.H."/>
            <person name="Detter J.C."/>
            <person name="Dong Q."/>
            <person name="Dusheyko S."/>
            <person name="Eads B.D."/>
            <person name="Frohlich T."/>
            <person name="Geiler-Samerotte K.A."/>
            <person name="Gerlach D."/>
            <person name="Hatcher P."/>
            <person name="Jogdeo S."/>
            <person name="Krijgsveld J."/>
            <person name="Kriventseva E.V."/>
            <person name="Kultz D."/>
            <person name="Laforsch C."/>
            <person name="Lindquist E."/>
            <person name="Lopez J."/>
            <person name="Manak J.R."/>
            <person name="Muller J."/>
            <person name="Pangilinan J."/>
            <person name="Patwardhan R.P."/>
            <person name="Pitluck S."/>
            <person name="Pritham E.J."/>
            <person name="Rechtsteiner A."/>
            <person name="Rho M."/>
            <person name="Rogozin I.B."/>
            <person name="Sakarya O."/>
            <person name="Salamov A."/>
            <person name="Schaack S."/>
            <person name="Shapiro H."/>
            <person name="Shiga Y."/>
            <person name="Skalitzky C."/>
            <person name="Smith Z."/>
            <person name="Souvorov A."/>
            <person name="Sung W."/>
            <person name="Tang Z."/>
            <person name="Tsuchiya D."/>
            <person name="Tu H."/>
            <person name="Vos H."/>
            <person name="Wang M."/>
            <person name="Wolf Y.I."/>
            <person name="Yamagata H."/>
            <person name="Yamada T."/>
            <person name="Ye Y."/>
            <person name="Shaw J.R."/>
            <person name="Andrews J."/>
            <person name="Crease T.J."/>
            <person name="Tang H."/>
            <person name="Lucas S.M."/>
            <person name="Robertson H.M."/>
            <person name="Bork P."/>
            <person name="Koonin E.V."/>
            <person name="Zdobnov E.M."/>
            <person name="Grigoriev I.V."/>
            <person name="Lynch M."/>
            <person name="Boore J.L."/>
        </authorList>
    </citation>
    <scope>NUCLEOTIDE SEQUENCE [LARGE SCALE GENOMIC DNA]</scope>
</reference>
<evidence type="ECO:0000313" key="3">
    <source>
        <dbReference type="Proteomes" id="UP000000305"/>
    </source>
</evidence>
<evidence type="ECO:0000313" key="2">
    <source>
        <dbReference type="EMBL" id="EFX74742.1"/>
    </source>
</evidence>
<feature type="region of interest" description="Disordered" evidence="1">
    <location>
        <begin position="700"/>
        <end position="786"/>
    </location>
</feature>
<gene>
    <name evidence="2" type="ORF">DAPPUDRAFT_251490</name>
</gene>
<dbReference type="InParanoid" id="E9H0J0"/>
<name>E9H0J0_DAPPU</name>
<feature type="compositionally biased region" description="Basic and acidic residues" evidence="1">
    <location>
        <begin position="335"/>
        <end position="344"/>
    </location>
</feature>
<dbReference type="EMBL" id="GL732581">
    <property type="protein sequence ID" value="EFX74742.1"/>
    <property type="molecule type" value="Genomic_DNA"/>
</dbReference>
<dbReference type="AlphaFoldDB" id="E9H0J0"/>
<feature type="region of interest" description="Disordered" evidence="1">
    <location>
        <begin position="616"/>
        <end position="654"/>
    </location>
</feature>
<feature type="compositionally biased region" description="Low complexity" evidence="1">
    <location>
        <begin position="713"/>
        <end position="724"/>
    </location>
</feature>
<accession>E9H0J0</accession>
<organism evidence="2 3">
    <name type="scientific">Daphnia pulex</name>
    <name type="common">Water flea</name>
    <dbReference type="NCBI Taxonomy" id="6669"/>
    <lineage>
        <taxon>Eukaryota</taxon>
        <taxon>Metazoa</taxon>
        <taxon>Ecdysozoa</taxon>
        <taxon>Arthropoda</taxon>
        <taxon>Crustacea</taxon>
        <taxon>Branchiopoda</taxon>
        <taxon>Diplostraca</taxon>
        <taxon>Cladocera</taxon>
        <taxon>Anomopoda</taxon>
        <taxon>Daphniidae</taxon>
        <taxon>Daphnia</taxon>
    </lineage>
</organism>
<feature type="compositionally biased region" description="Low complexity" evidence="1">
    <location>
        <begin position="776"/>
        <end position="785"/>
    </location>
</feature>